<dbReference type="EMBL" id="CP021323">
    <property type="protein sequence ID" value="ARS53671.1"/>
    <property type="molecule type" value="Genomic_DNA"/>
</dbReference>
<sequence>MTYGLPARFAGSIFQEPSMADYMITCDLKRPDQEYHHLLRALAAYPDSLHILETTWLVRTMATPDLILADLEQYVDVEDQMFIAVIQTPAAWSDSLGVDRVLHFFSQR</sequence>
<dbReference type="AlphaFoldDB" id="A0A2Z2HJK6"/>
<dbReference type="KEGG" id="kus:B9G99_13055"/>
<keyword evidence="2" id="KW-1185">Reference proteome</keyword>
<accession>A0A2Z2HJK6</accession>
<evidence type="ECO:0000313" key="2">
    <source>
        <dbReference type="Proteomes" id="UP000250025"/>
    </source>
</evidence>
<gene>
    <name evidence="1" type="ORF">B9G99_13055</name>
</gene>
<organism evidence="1 2">
    <name type="scientific">Kushneria konosiri</name>
    <dbReference type="NCBI Taxonomy" id="698828"/>
    <lineage>
        <taxon>Bacteria</taxon>
        <taxon>Pseudomonadati</taxon>
        <taxon>Pseudomonadota</taxon>
        <taxon>Gammaproteobacteria</taxon>
        <taxon>Oceanospirillales</taxon>
        <taxon>Halomonadaceae</taxon>
        <taxon>Kushneria</taxon>
    </lineage>
</organism>
<name>A0A2Z2HJK6_9GAMM</name>
<proteinExistence type="predicted"/>
<reference evidence="1 2" key="1">
    <citation type="journal article" date="2017" name="Int. J. Syst. Evol. Microbiol.">
        <title>Kushneria konosiri sp. nov., isolated from the Korean salt-fermented seafood Daemi-jeot.</title>
        <authorList>
            <person name="Yun J.H."/>
            <person name="Park S.K."/>
            <person name="Lee J.Y."/>
            <person name="Jung M.J."/>
            <person name="Bae J.W."/>
        </authorList>
    </citation>
    <scope>NUCLEOTIDE SEQUENCE [LARGE SCALE GENOMIC DNA]</scope>
    <source>
        <strain evidence="1 2">X49</strain>
    </source>
</reference>
<evidence type="ECO:0000313" key="1">
    <source>
        <dbReference type="EMBL" id="ARS53671.1"/>
    </source>
</evidence>
<protein>
    <submittedName>
        <fullName evidence="1">Uncharacterized protein</fullName>
    </submittedName>
</protein>
<dbReference type="Proteomes" id="UP000250025">
    <property type="component" value="Chromosome"/>
</dbReference>